<feature type="region of interest" description="Disordered" evidence="1">
    <location>
        <begin position="1"/>
        <end position="83"/>
    </location>
</feature>
<protein>
    <submittedName>
        <fullName evidence="2">Uncharacterized protein</fullName>
    </submittedName>
</protein>
<dbReference type="Proteomes" id="UP000244005">
    <property type="component" value="Unassembled WGS sequence"/>
</dbReference>
<dbReference type="AlphaFoldDB" id="A0A2R6W646"/>
<evidence type="ECO:0000256" key="1">
    <source>
        <dbReference type="SAM" id="MobiDB-lite"/>
    </source>
</evidence>
<gene>
    <name evidence="2" type="ORF">MARPO_0143s0010</name>
</gene>
<keyword evidence="3" id="KW-1185">Reference proteome</keyword>
<evidence type="ECO:0000313" key="2">
    <source>
        <dbReference type="EMBL" id="PTQ29328.1"/>
    </source>
</evidence>
<evidence type="ECO:0000313" key="3">
    <source>
        <dbReference type="Proteomes" id="UP000244005"/>
    </source>
</evidence>
<feature type="compositionally biased region" description="Basic and acidic residues" evidence="1">
    <location>
        <begin position="44"/>
        <end position="54"/>
    </location>
</feature>
<proteinExistence type="predicted"/>
<organism evidence="2 3">
    <name type="scientific">Marchantia polymorpha</name>
    <name type="common">Common liverwort</name>
    <name type="synonym">Marchantia aquatica</name>
    <dbReference type="NCBI Taxonomy" id="3197"/>
    <lineage>
        <taxon>Eukaryota</taxon>
        <taxon>Viridiplantae</taxon>
        <taxon>Streptophyta</taxon>
        <taxon>Embryophyta</taxon>
        <taxon>Marchantiophyta</taxon>
        <taxon>Marchantiopsida</taxon>
        <taxon>Marchantiidae</taxon>
        <taxon>Marchantiales</taxon>
        <taxon>Marchantiaceae</taxon>
        <taxon>Marchantia</taxon>
    </lineage>
</organism>
<dbReference type="EMBL" id="KZ772813">
    <property type="protein sequence ID" value="PTQ29328.1"/>
    <property type="molecule type" value="Genomic_DNA"/>
</dbReference>
<accession>A0A2R6W646</accession>
<sequence>MRRPLDYASRTFLPPFLPPSLLNPRLGLQPAESASAAKQPACAPERERESRGRQAGESASSLRRNPTAHPKGFVNPKIFLSRI</sequence>
<dbReference type="Gramene" id="Mp5g11820.1">
    <property type="protein sequence ID" value="Mp5g11820.1.cds1"/>
    <property type="gene ID" value="Mp5g11820"/>
</dbReference>
<name>A0A2R6W646_MARPO</name>
<reference evidence="3" key="1">
    <citation type="journal article" date="2017" name="Cell">
        <title>Insights into land plant evolution garnered from the Marchantia polymorpha genome.</title>
        <authorList>
            <person name="Bowman J.L."/>
            <person name="Kohchi T."/>
            <person name="Yamato K.T."/>
            <person name="Jenkins J."/>
            <person name="Shu S."/>
            <person name="Ishizaki K."/>
            <person name="Yamaoka S."/>
            <person name="Nishihama R."/>
            <person name="Nakamura Y."/>
            <person name="Berger F."/>
            <person name="Adam C."/>
            <person name="Aki S.S."/>
            <person name="Althoff F."/>
            <person name="Araki T."/>
            <person name="Arteaga-Vazquez M.A."/>
            <person name="Balasubrmanian S."/>
            <person name="Barry K."/>
            <person name="Bauer D."/>
            <person name="Boehm C.R."/>
            <person name="Briginshaw L."/>
            <person name="Caballero-Perez J."/>
            <person name="Catarino B."/>
            <person name="Chen F."/>
            <person name="Chiyoda S."/>
            <person name="Chovatia M."/>
            <person name="Davies K.M."/>
            <person name="Delmans M."/>
            <person name="Demura T."/>
            <person name="Dierschke T."/>
            <person name="Dolan L."/>
            <person name="Dorantes-Acosta A.E."/>
            <person name="Eklund D.M."/>
            <person name="Florent S.N."/>
            <person name="Flores-Sandoval E."/>
            <person name="Fujiyama A."/>
            <person name="Fukuzawa H."/>
            <person name="Galik B."/>
            <person name="Grimanelli D."/>
            <person name="Grimwood J."/>
            <person name="Grossniklaus U."/>
            <person name="Hamada T."/>
            <person name="Haseloff J."/>
            <person name="Hetherington A.J."/>
            <person name="Higo A."/>
            <person name="Hirakawa Y."/>
            <person name="Hundley H.N."/>
            <person name="Ikeda Y."/>
            <person name="Inoue K."/>
            <person name="Inoue S.I."/>
            <person name="Ishida S."/>
            <person name="Jia Q."/>
            <person name="Kakita M."/>
            <person name="Kanazawa T."/>
            <person name="Kawai Y."/>
            <person name="Kawashima T."/>
            <person name="Kennedy M."/>
            <person name="Kinose K."/>
            <person name="Kinoshita T."/>
            <person name="Kohara Y."/>
            <person name="Koide E."/>
            <person name="Komatsu K."/>
            <person name="Kopischke S."/>
            <person name="Kubo M."/>
            <person name="Kyozuka J."/>
            <person name="Lagercrantz U."/>
            <person name="Lin S.S."/>
            <person name="Lindquist E."/>
            <person name="Lipzen A.M."/>
            <person name="Lu C.W."/>
            <person name="De Luna E."/>
            <person name="Martienssen R.A."/>
            <person name="Minamino N."/>
            <person name="Mizutani M."/>
            <person name="Mizutani M."/>
            <person name="Mochizuki N."/>
            <person name="Monte I."/>
            <person name="Mosher R."/>
            <person name="Nagasaki H."/>
            <person name="Nakagami H."/>
            <person name="Naramoto S."/>
            <person name="Nishitani K."/>
            <person name="Ohtani M."/>
            <person name="Okamoto T."/>
            <person name="Okumura M."/>
            <person name="Phillips J."/>
            <person name="Pollak B."/>
            <person name="Reinders A."/>
            <person name="Rovekamp M."/>
            <person name="Sano R."/>
            <person name="Sawa S."/>
            <person name="Schmid M.W."/>
            <person name="Shirakawa M."/>
            <person name="Solano R."/>
            <person name="Spunde A."/>
            <person name="Suetsugu N."/>
            <person name="Sugano S."/>
            <person name="Sugiyama A."/>
            <person name="Sun R."/>
            <person name="Suzuki Y."/>
            <person name="Takenaka M."/>
            <person name="Takezawa D."/>
            <person name="Tomogane H."/>
            <person name="Tsuzuki M."/>
            <person name="Ueda T."/>
            <person name="Umeda M."/>
            <person name="Ward J.M."/>
            <person name="Watanabe Y."/>
            <person name="Yazaki K."/>
            <person name="Yokoyama R."/>
            <person name="Yoshitake Y."/>
            <person name="Yotsui I."/>
            <person name="Zachgo S."/>
            <person name="Schmutz J."/>
        </authorList>
    </citation>
    <scope>NUCLEOTIDE SEQUENCE [LARGE SCALE GENOMIC DNA]</scope>
    <source>
        <strain evidence="3">Tak-1</strain>
    </source>
</reference>